<dbReference type="PANTHER" id="PTHR43214:SF43">
    <property type="entry name" value="TWO-COMPONENT RESPONSE REGULATOR"/>
    <property type="match status" value="1"/>
</dbReference>
<dbReference type="PROSITE" id="PS00622">
    <property type="entry name" value="HTH_LUXR_1"/>
    <property type="match status" value="1"/>
</dbReference>
<evidence type="ECO:0000313" key="6">
    <source>
        <dbReference type="Proteomes" id="UP000593892"/>
    </source>
</evidence>
<dbReference type="Gene3D" id="3.40.50.2300">
    <property type="match status" value="1"/>
</dbReference>
<accession>A0A7S7NJZ8</accession>
<dbReference type="GO" id="GO:0006355">
    <property type="term" value="P:regulation of DNA-templated transcription"/>
    <property type="evidence" value="ECO:0007669"/>
    <property type="project" value="InterPro"/>
</dbReference>
<keyword evidence="6" id="KW-1185">Reference proteome</keyword>
<dbReference type="EMBL" id="CP063849">
    <property type="protein sequence ID" value="QOY85036.1"/>
    <property type="molecule type" value="Genomic_DNA"/>
</dbReference>
<evidence type="ECO:0000256" key="2">
    <source>
        <dbReference type="PROSITE-ProRule" id="PRU00169"/>
    </source>
</evidence>
<protein>
    <submittedName>
        <fullName evidence="5">Response regulator transcription factor</fullName>
    </submittedName>
</protein>
<reference evidence="5 6" key="1">
    <citation type="submission" date="2020-10" db="EMBL/GenBank/DDBJ databases">
        <title>Complete genome sequence of Paludibaculum fermentans P105T, a facultatively anaerobic acidobacterium capable of dissimilatory Fe(III) reduction.</title>
        <authorList>
            <person name="Dedysh S.N."/>
            <person name="Beletsky A.V."/>
            <person name="Kulichevskaya I.S."/>
            <person name="Mardanov A.V."/>
            <person name="Ravin N.V."/>
        </authorList>
    </citation>
    <scope>NUCLEOTIDE SEQUENCE [LARGE SCALE GENOMIC DNA]</scope>
    <source>
        <strain evidence="5 6">P105</strain>
    </source>
</reference>
<evidence type="ECO:0000313" key="5">
    <source>
        <dbReference type="EMBL" id="QOY85036.1"/>
    </source>
</evidence>
<evidence type="ECO:0000259" key="3">
    <source>
        <dbReference type="PROSITE" id="PS50043"/>
    </source>
</evidence>
<evidence type="ECO:0000256" key="1">
    <source>
        <dbReference type="ARBA" id="ARBA00023125"/>
    </source>
</evidence>
<feature type="domain" description="Response regulatory" evidence="4">
    <location>
        <begin position="9"/>
        <end position="125"/>
    </location>
</feature>
<feature type="domain" description="HTH luxR-type" evidence="3">
    <location>
        <begin position="143"/>
        <end position="208"/>
    </location>
</feature>
<sequence>MTQGNYKSSVGLCETQPATAEGIRALLGGSEDLTCRWAVPNLLVGLQLARQQPVQTLVLDKGFGQQAVISALTELRESMPDVGTIVWGNSMNEAEALRLLQAGARGLLRKTADLATILTCIRAVSDGATWMEDCVFRDTTRHERPSRNDLTMREQQVLGLVEQGMKNKEIALELGIRPGTVKIHLKHIFEKTGVHGRYGLALNGMRIRGVIPVQPAVGYSPLA</sequence>
<dbReference type="InterPro" id="IPR011006">
    <property type="entry name" value="CheY-like_superfamily"/>
</dbReference>
<dbReference type="Proteomes" id="UP000593892">
    <property type="component" value="Chromosome"/>
</dbReference>
<name>A0A7S7NJZ8_PALFE</name>
<dbReference type="CDD" id="cd06170">
    <property type="entry name" value="LuxR_C_like"/>
    <property type="match status" value="1"/>
</dbReference>
<dbReference type="Pfam" id="PF00196">
    <property type="entry name" value="GerE"/>
    <property type="match status" value="1"/>
</dbReference>
<dbReference type="InterPro" id="IPR000792">
    <property type="entry name" value="Tscrpt_reg_LuxR_C"/>
</dbReference>
<gene>
    <name evidence="5" type="ORF">IRI77_19500</name>
</gene>
<dbReference type="PROSITE" id="PS50043">
    <property type="entry name" value="HTH_LUXR_2"/>
    <property type="match status" value="1"/>
</dbReference>
<dbReference type="PANTHER" id="PTHR43214">
    <property type="entry name" value="TWO-COMPONENT RESPONSE REGULATOR"/>
    <property type="match status" value="1"/>
</dbReference>
<dbReference type="GO" id="GO:0000160">
    <property type="term" value="P:phosphorelay signal transduction system"/>
    <property type="evidence" value="ECO:0007669"/>
    <property type="project" value="InterPro"/>
</dbReference>
<dbReference type="KEGG" id="pfer:IRI77_19500"/>
<proteinExistence type="predicted"/>
<dbReference type="InterPro" id="IPR039420">
    <property type="entry name" value="WalR-like"/>
</dbReference>
<dbReference type="GO" id="GO:0003677">
    <property type="term" value="F:DNA binding"/>
    <property type="evidence" value="ECO:0007669"/>
    <property type="project" value="UniProtKB-KW"/>
</dbReference>
<dbReference type="PROSITE" id="PS50110">
    <property type="entry name" value="RESPONSE_REGULATORY"/>
    <property type="match status" value="1"/>
</dbReference>
<keyword evidence="2" id="KW-0597">Phosphoprotein</keyword>
<dbReference type="AlphaFoldDB" id="A0A7S7NJZ8"/>
<dbReference type="SUPFAM" id="SSF52172">
    <property type="entry name" value="CheY-like"/>
    <property type="match status" value="1"/>
</dbReference>
<dbReference type="SMART" id="SM00421">
    <property type="entry name" value="HTH_LUXR"/>
    <property type="match status" value="1"/>
</dbReference>
<dbReference type="InterPro" id="IPR016032">
    <property type="entry name" value="Sig_transdc_resp-reg_C-effctor"/>
</dbReference>
<dbReference type="InterPro" id="IPR001789">
    <property type="entry name" value="Sig_transdc_resp-reg_receiver"/>
</dbReference>
<dbReference type="Pfam" id="PF00072">
    <property type="entry name" value="Response_reg"/>
    <property type="match status" value="1"/>
</dbReference>
<dbReference type="RefSeq" id="WP_194446706.1">
    <property type="nucleotide sequence ID" value="NZ_CP063849.1"/>
</dbReference>
<organism evidence="5 6">
    <name type="scientific">Paludibaculum fermentans</name>
    <dbReference type="NCBI Taxonomy" id="1473598"/>
    <lineage>
        <taxon>Bacteria</taxon>
        <taxon>Pseudomonadati</taxon>
        <taxon>Acidobacteriota</taxon>
        <taxon>Terriglobia</taxon>
        <taxon>Bryobacterales</taxon>
        <taxon>Bryobacteraceae</taxon>
        <taxon>Paludibaculum</taxon>
    </lineage>
</organism>
<dbReference type="PRINTS" id="PR00038">
    <property type="entry name" value="HTHLUXR"/>
</dbReference>
<dbReference type="SUPFAM" id="SSF46894">
    <property type="entry name" value="C-terminal effector domain of the bipartite response regulators"/>
    <property type="match status" value="1"/>
</dbReference>
<feature type="modified residue" description="4-aspartylphosphate" evidence="2">
    <location>
        <position position="60"/>
    </location>
</feature>
<evidence type="ECO:0000259" key="4">
    <source>
        <dbReference type="PROSITE" id="PS50110"/>
    </source>
</evidence>
<keyword evidence="1" id="KW-0238">DNA-binding</keyword>